<keyword evidence="1" id="KW-1133">Transmembrane helix</keyword>
<dbReference type="Proteomes" id="UP000662783">
    <property type="component" value="Chromosome"/>
</dbReference>
<accession>A0A974WGY8</accession>
<reference evidence="2" key="1">
    <citation type="submission" date="2021-02" db="EMBL/GenBank/DDBJ databases">
        <title>Fulvivirga sp. S481 isolated from sea water.</title>
        <authorList>
            <person name="Bae S.S."/>
            <person name="Baek K."/>
        </authorList>
    </citation>
    <scope>NUCLEOTIDE SEQUENCE</scope>
    <source>
        <strain evidence="2">S481</strain>
    </source>
</reference>
<organism evidence="2 3">
    <name type="scientific">Fulvivirga lutea</name>
    <dbReference type="NCBI Taxonomy" id="2810512"/>
    <lineage>
        <taxon>Bacteria</taxon>
        <taxon>Pseudomonadati</taxon>
        <taxon>Bacteroidota</taxon>
        <taxon>Cytophagia</taxon>
        <taxon>Cytophagales</taxon>
        <taxon>Fulvivirgaceae</taxon>
        <taxon>Fulvivirga</taxon>
    </lineage>
</organism>
<name>A0A974WGY8_9BACT</name>
<evidence type="ECO:0000256" key="1">
    <source>
        <dbReference type="SAM" id="Phobius"/>
    </source>
</evidence>
<dbReference type="EMBL" id="CP070608">
    <property type="protein sequence ID" value="QSE96932.1"/>
    <property type="molecule type" value="Genomic_DNA"/>
</dbReference>
<feature type="transmembrane region" description="Helical" evidence="1">
    <location>
        <begin position="51"/>
        <end position="68"/>
    </location>
</feature>
<gene>
    <name evidence="2" type="ORF">JR347_15225</name>
</gene>
<dbReference type="RefSeq" id="WP_205721446.1">
    <property type="nucleotide sequence ID" value="NZ_CP070608.1"/>
</dbReference>
<protein>
    <submittedName>
        <fullName evidence="2">Uncharacterized protein</fullName>
    </submittedName>
</protein>
<dbReference type="KEGG" id="fuv:JR347_15225"/>
<keyword evidence="1" id="KW-0472">Membrane</keyword>
<keyword evidence="1" id="KW-0812">Transmembrane</keyword>
<evidence type="ECO:0000313" key="3">
    <source>
        <dbReference type="Proteomes" id="UP000662783"/>
    </source>
</evidence>
<proteinExistence type="predicted"/>
<sequence length="78" mass="9237">MSRIKVKIDPDIPSLDVIHSYRDFNSLMDNYRKYYSTSGIRYMFVYEKKKLVYIVIIIIFLLLLLFGNDSEAANHITL</sequence>
<dbReference type="AlphaFoldDB" id="A0A974WGY8"/>
<keyword evidence="3" id="KW-1185">Reference proteome</keyword>
<evidence type="ECO:0000313" key="2">
    <source>
        <dbReference type="EMBL" id="QSE96932.1"/>
    </source>
</evidence>